<organism evidence="1 2">
    <name type="scientific">Acorus calamus</name>
    <name type="common">Sweet flag</name>
    <dbReference type="NCBI Taxonomy" id="4465"/>
    <lineage>
        <taxon>Eukaryota</taxon>
        <taxon>Viridiplantae</taxon>
        <taxon>Streptophyta</taxon>
        <taxon>Embryophyta</taxon>
        <taxon>Tracheophyta</taxon>
        <taxon>Spermatophyta</taxon>
        <taxon>Magnoliopsida</taxon>
        <taxon>Liliopsida</taxon>
        <taxon>Acoraceae</taxon>
        <taxon>Acorus</taxon>
    </lineage>
</organism>
<keyword evidence="2" id="KW-1185">Reference proteome</keyword>
<dbReference type="Proteomes" id="UP001180020">
    <property type="component" value="Unassembled WGS sequence"/>
</dbReference>
<proteinExistence type="predicted"/>
<evidence type="ECO:0000313" key="2">
    <source>
        <dbReference type="Proteomes" id="UP001180020"/>
    </source>
</evidence>
<reference evidence="1" key="2">
    <citation type="submission" date="2023-06" db="EMBL/GenBank/DDBJ databases">
        <authorList>
            <person name="Ma L."/>
            <person name="Liu K.-W."/>
            <person name="Li Z."/>
            <person name="Hsiao Y.-Y."/>
            <person name="Qi Y."/>
            <person name="Fu T."/>
            <person name="Tang G."/>
            <person name="Zhang D."/>
            <person name="Sun W.-H."/>
            <person name="Liu D.-K."/>
            <person name="Li Y."/>
            <person name="Chen G.-Z."/>
            <person name="Liu X.-D."/>
            <person name="Liao X.-Y."/>
            <person name="Jiang Y.-T."/>
            <person name="Yu X."/>
            <person name="Hao Y."/>
            <person name="Huang J."/>
            <person name="Zhao X.-W."/>
            <person name="Ke S."/>
            <person name="Chen Y.-Y."/>
            <person name="Wu W.-L."/>
            <person name="Hsu J.-L."/>
            <person name="Lin Y.-F."/>
            <person name="Huang M.-D."/>
            <person name="Li C.-Y."/>
            <person name="Huang L."/>
            <person name="Wang Z.-W."/>
            <person name="Zhao X."/>
            <person name="Zhong W.-Y."/>
            <person name="Peng D.-H."/>
            <person name="Ahmad S."/>
            <person name="Lan S."/>
            <person name="Zhang J.-S."/>
            <person name="Tsai W.-C."/>
            <person name="Van De Peer Y."/>
            <person name="Liu Z.-J."/>
        </authorList>
    </citation>
    <scope>NUCLEOTIDE SEQUENCE</scope>
    <source>
        <strain evidence="1">CP</strain>
        <tissue evidence="1">Leaves</tissue>
    </source>
</reference>
<accession>A0AAV9FEJ0</accession>
<gene>
    <name evidence="1" type="ORF">QJS10_CPA02g01478</name>
</gene>
<dbReference type="EMBL" id="JAUJYO010000002">
    <property type="protein sequence ID" value="KAK1324147.1"/>
    <property type="molecule type" value="Genomic_DNA"/>
</dbReference>
<comment type="caution">
    <text evidence="1">The sequence shown here is derived from an EMBL/GenBank/DDBJ whole genome shotgun (WGS) entry which is preliminary data.</text>
</comment>
<evidence type="ECO:0000313" key="1">
    <source>
        <dbReference type="EMBL" id="KAK1324147.1"/>
    </source>
</evidence>
<sequence length="89" mass="9845">MIISIFDPMMKNLDMPGDDDGSENPSWDVKLVMDFKAQQKGIISSVLQSCYGGLQLLDGIESSNASEVIEDVNCNDIDYNPEDKLIINC</sequence>
<protein>
    <submittedName>
        <fullName evidence="1">Uncharacterized protein</fullName>
    </submittedName>
</protein>
<dbReference type="AlphaFoldDB" id="A0AAV9FEJ0"/>
<name>A0AAV9FEJ0_ACOCL</name>
<reference evidence="1" key="1">
    <citation type="journal article" date="2023" name="Nat. Commun.">
        <title>Diploid and tetraploid genomes of Acorus and the evolution of monocots.</title>
        <authorList>
            <person name="Ma L."/>
            <person name="Liu K.W."/>
            <person name="Li Z."/>
            <person name="Hsiao Y.Y."/>
            <person name="Qi Y."/>
            <person name="Fu T."/>
            <person name="Tang G.D."/>
            <person name="Zhang D."/>
            <person name="Sun W.H."/>
            <person name="Liu D.K."/>
            <person name="Li Y."/>
            <person name="Chen G.Z."/>
            <person name="Liu X.D."/>
            <person name="Liao X.Y."/>
            <person name="Jiang Y.T."/>
            <person name="Yu X."/>
            <person name="Hao Y."/>
            <person name="Huang J."/>
            <person name="Zhao X.W."/>
            <person name="Ke S."/>
            <person name="Chen Y.Y."/>
            <person name="Wu W.L."/>
            <person name="Hsu J.L."/>
            <person name="Lin Y.F."/>
            <person name="Huang M.D."/>
            <person name="Li C.Y."/>
            <person name="Huang L."/>
            <person name="Wang Z.W."/>
            <person name="Zhao X."/>
            <person name="Zhong W.Y."/>
            <person name="Peng D.H."/>
            <person name="Ahmad S."/>
            <person name="Lan S."/>
            <person name="Zhang J.S."/>
            <person name="Tsai W.C."/>
            <person name="Van de Peer Y."/>
            <person name="Liu Z.J."/>
        </authorList>
    </citation>
    <scope>NUCLEOTIDE SEQUENCE</scope>
    <source>
        <strain evidence="1">CP</strain>
    </source>
</reference>